<name>A0A1I8FA05_9PLAT</name>
<evidence type="ECO:0000313" key="2">
    <source>
        <dbReference type="WBParaSite" id="maker-unitig_26439-snap-gene-0.3-mRNA-1"/>
    </source>
</evidence>
<proteinExistence type="predicted"/>
<sequence length="78" mass="8115">EAFVLRRLYRGSANPTGFIKAIMTGARASPGAGFGIERILRTPVRARPFPAALPRFHESVAALHGRLPATGGGGSAST</sequence>
<dbReference type="Proteomes" id="UP000095280">
    <property type="component" value="Unplaced"/>
</dbReference>
<dbReference type="AlphaFoldDB" id="A0A1I8FA05"/>
<organism evidence="1 2">
    <name type="scientific">Macrostomum lignano</name>
    <dbReference type="NCBI Taxonomy" id="282301"/>
    <lineage>
        <taxon>Eukaryota</taxon>
        <taxon>Metazoa</taxon>
        <taxon>Spiralia</taxon>
        <taxon>Lophotrochozoa</taxon>
        <taxon>Platyhelminthes</taxon>
        <taxon>Rhabditophora</taxon>
        <taxon>Macrostomorpha</taxon>
        <taxon>Macrostomida</taxon>
        <taxon>Macrostomidae</taxon>
        <taxon>Macrostomum</taxon>
    </lineage>
</organism>
<reference evidence="2" key="1">
    <citation type="submission" date="2016-11" db="UniProtKB">
        <authorList>
            <consortium name="WormBaseParasite"/>
        </authorList>
    </citation>
    <scope>IDENTIFICATION</scope>
</reference>
<protein>
    <submittedName>
        <fullName evidence="2">tRNA-synt_2 domain-containing protein</fullName>
    </submittedName>
</protein>
<accession>A0A1I8FA05</accession>
<evidence type="ECO:0000313" key="1">
    <source>
        <dbReference type="Proteomes" id="UP000095280"/>
    </source>
</evidence>
<keyword evidence="1" id="KW-1185">Reference proteome</keyword>
<dbReference type="WBParaSite" id="maker-unitig_26439-snap-gene-0.3-mRNA-1">
    <property type="protein sequence ID" value="maker-unitig_26439-snap-gene-0.3-mRNA-1"/>
    <property type="gene ID" value="maker-unitig_26439-snap-gene-0.3"/>
</dbReference>